<feature type="region of interest" description="Disordered" evidence="1">
    <location>
        <begin position="141"/>
        <end position="163"/>
    </location>
</feature>
<feature type="compositionally biased region" description="Basic and acidic residues" evidence="1">
    <location>
        <begin position="141"/>
        <end position="151"/>
    </location>
</feature>
<feature type="transmembrane region" description="Helical" evidence="2">
    <location>
        <begin position="72"/>
        <end position="94"/>
    </location>
</feature>
<accession>A0A8X9A4S5</accession>
<keyword evidence="2" id="KW-1133">Transmembrane helix</keyword>
<dbReference type="EMBL" id="PNBA02000003">
    <property type="protein sequence ID" value="KAG6429752.1"/>
    <property type="molecule type" value="Genomic_DNA"/>
</dbReference>
<name>A0A8X9A4S5_SALSN</name>
<proteinExistence type="predicted"/>
<evidence type="ECO:0000256" key="2">
    <source>
        <dbReference type="SAM" id="Phobius"/>
    </source>
</evidence>
<keyword evidence="2" id="KW-0812">Transmembrane</keyword>
<evidence type="ECO:0000313" key="4">
    <source>
        <dbReference type="Proteomes" id="UP000298416"/>
    </source>
</evidence>
<dbReference type="AlphaFoldDB" id="A0A8X9A4S5"/>
<evidence type="ECO:0008006" key="5">
    <source>
        <dbReference type="Google" id="ProtNLM"/>
    </source>
</evidence>
<dbReference type="PANTHER" id="PTHR33133">
    <property type="entry name" value="OS08G0107100 PROTEIN-RELATED"/>
    <property type="match status" value="1"/>
</dbReference>
<organism evidence="3">
    <name type="scientific">Salvia splendens</name>
    <name type="common">Scarlet sage</name>
    <dbReference type="NCBI Taxonomy" id="180675"/>
    <lineage>
        <taxon>Eukaryota</taxon>
        <taxon>Viridiplantae</taxon>
        <taxon>Streptophyta</taxon>
        <taxon>Embryophyta</taxon>
        <taxon>Tracheophyta</taxon>
        <taxon>Spermatophyta</taxon>
        <taxon>Magnoliopsida</taxon>
        <taxon>eudicotyledons</taxon>
        <taxon>Gunneridae</taxon>
        <taxon>Pentapetalae</taxon>
        <taxon>asterids</taxon>
        <taxon>lamiids</taxon>
        <taxon>Lamiales</taxon>
        <taxon>Lamiaceae</taxon>
        <taxon>Nepetoideae</taxon>
        <taxon>Mentheae</taxon>
        <taxon>Salviinae</taxon>
        <taxon>Salvia</taxon>
        <taxon>Salvia subgen. Calosphace</taxon>
        <taxon>core Calosphace</taxon>
    </lineage>
</organism>
<reference evidence="3" key="2">
    <citation type="submission" date="2020-08" db="EMBL/GenBank/DDBJ databases">
        <title>Plant Genome Project.</title>
        <authorList>
            <person name="Zhang R.-G."/>
        </authorList>
    </citation>
    <scope>NUCLEOTIDE SEQUENCE</scope>
    <source>
        <strain evidence="3">Huo1</strain>
        <tissue evidence="3">Leaf</tissue>
    </source>
</reference>
<sequence length="293" mass="32579">MSAQIQPSLRKVISDTSRIISSNSLHFATLSLLLIFPIPLFNIIHTLLQHPSPSPFNSSQYGQLPSFNKSQLLYFLFFLIFNLFSISSLTHSIFHAFHKNPIKVSSSLKSILSSFLPLLFRNHCGYFHCLRNLHGSHSHELDGSRFRDRAHQQTSHRRRCRDGDPAPGAARLLGSAVVADGPDRRRRVQMRSVQEERWPREGGEARGILRSLGVRHYAGGFGGCAGGISGGVVVRLVVYAALSTVVLLFGVAAKTVLFVHCREFNGELELQSDVNKLGQVYVQLPPLDVVDEV</sequence>
<evidence type="ECO:0000256" key="1">
    <source>
        <dbReference type="SAM" id="MobiDB-lite"/>
    </source>
</evidence>
<feature type="transmembrane region" description="Helical" evidence="2">
    <location>
        <begin position="236"/>
        <end position="259"/>
    </location>
</feature>
<reference evidence="3" key="1">
    <citation type="submission" date="2018-01" db="EMBL/GenBank/DDBJ databases">
        <authorList>
            <person name="Mao J.F."/>
        </authorList>
    </citation>
    <scope>NUCLEOTIDE SEQUENCE</scope>
    <source>
        <strain evidence="3">Huo1</strain>
        <tissue evidence="3">Leaf</tissue>
    </source>
</reference>
<evidence type="ECO:0000313" key="3">
    <source>
        <dbReference type="EMBL" id="KAG6429752.1"/>
    </source>
</evidence>
<keyword evidence="2" id="KW-0472">Membrane</keyword>
<dbReference type="Proteomes" id="UP000298416">
    <property type="component" value="Unassembled WGS sequence"/>
</dbReference>
<protein>
    <recommendedName>
        <fullName evidence="5">Transmembrane protein</fullName>
    </recommendedName>
</protein>
<dbReference type="PANTHER" id="PTHR33133:SF7">
    <property type="entry name" value="F26K24.10 PROTEIN-RELATED"/>
    <property type="match status" value="1"/>
</dbReference>
<gene>
    <name evidence="3" type="ORF">SASPL_107805</name>
</gene>
<feature type="transmembrane region" description="Helical" evidence="2">
    <location>
        <begin position="27"/>
        <end position="48"/>
    </location>
</feature>
<keyword evidence="4" id="KW-1185">Reference proteome</keyword>
<comment type="caution">
    <text evidence="3">The sequence shown here is derived from an EMBL/GenBank/DDBJ whole genome shotgun (WGS) entry which is preliminary data.</text>
</comment>